<gene>
    <name evidence="1" type="ORF">SKAU_G00153100</name>
</gene>
<keyword evidence="2" id="KW-1185">Reference proteome</keyword>
<comment type="caution">
    <text evidence="1">The sequence shown here is derived from an EMBL/GenBank/DDBJ whole genome shotgun (WGS) entry which is preliminary data.</text>
</comment>
<dbReference type="AlphaFoldDB" id="A0A9Q1IZ03"/>
<dbReference type="Proteomes" id="UP001152622">
    <property type="component" value="Chromosome 5"/>
</dbReference>
<accession>A0A9Q1IZ03</accession>
<sequence length="150" mass="16978">MGDVLYGRHVWRIGRPREYWDVFSFQKLCADPGNMRPSIVLLERDVMEADKWHNDRSQYLVAPVPMANISQVKTLVRTTGMKIDFPETILYGLSCDSTVIQTNHLLCCLCRWSHGEAGCTDLELLWSHVVCGHVVDWLSRQTVGNGVASG</sequence>
<protein>
    <submittedName>
        <fullName evidence="1">Uncharacterized protein</fullName>
    </submittedName>
</protein>
<proteinExistence type="predicted"/>
<reference evidence="1" key="1">
    <citation type="journal article" date="2023" name="Science">
        <title>Genome structures resolve the early diversification of teleost fishes.</title>
        <authorList>
            <person name="Parey E."/>
            <person name="Louis A."/>
            <person name="Montfort J."/>
            <person name="Bouchez O."/>
            <person name="Roques C."/>
            <person name="Iampietro C."/>
            <person name="Lluch J."/>
            <person name="Castinel A."/>
            <person name="Donnadieu C."/>
            <person name="Desvignes T."/>
            <person name="Floi Bucao C."/>
            <person name="Jouanno E."/>
            <person name="Wen M."/>
            <person name="Mejri S."/>
            <person name="Dirks R."/>
            <person name="Jansen H."/>
            <person name="Henkel C."/>
            <person name="Chen W.J."/>
            <person name="Zahm M."/>
            <person name="Cabau C."/>
            <person name="Klopp C."/>
            <person name="Thompson A.W."/>
            <person name="Robinson-Rechavi M."/>
            <person name="Braasch I."/>
            <person name="Lecointre G."/>
            <person name="Bobe J."/>
            <person name="Postlethwait J.H."/>
            <person name="Berthelot C."/>
            <person name="Roest Crollius H."/>
            <person name="Guiguen Y."/>
        </authorList>
    </citation>
    <scope>NUCLEOTIDE SEQUENCE</scope>
    <source>
        <strain evidence="1">WJC10195</strain>
    </source>
</reference>
<name>A0A9Q1IZ03_SYNKA</name>
<organism evidence="1 2">
    <name type="scientific">Synaphobranchus kaupii</name>
    <name type="common">Kaup's arrowtooth eel</name>
    <dbReference type="NCBI Taxonomy" id="118154"/>
    <lineage>
        <taxon>Eukaryota</taxon>
        <taxon>Metazoa</taxon>
        <taxon>Chordata</taxon>
        <taxon>Craniata</taxon>
        <taxon>Vertebrata</taxon>
        <taxon>Euteleostomi</taxon>
        <taxon>Actinopterygii</taxon>
        <taxon>Neopterygii</taxon>
        <taxon>Teleostei</taxon>
        <taxon>Anguilliformes</taxon>
        <taxon>Synaphobranchidae</taxon>
        <taxon>Synaphobranchus</taxon>
    </lineage>
</organism>
<evidence type="ECO:0000313" key="1">
    <source>
        <dbReference type="EMBL" id="KAJ8358785.1"/>
    </source>
</evidence>
<dbReference type="EMBL" id="JAINUF010000005">
    <property type="protein sequence ID" value="KAJ8358785.1"/>
    <property type="molecule type" value="Genomic_DNA"/>
</dbReference>
<evidence type="ECO:0000313" key="2">
    <source>
        <dbReference type="Proteomes" id="UP001152622"/>
    </source>
</evidence>